<dbReference type="InterPro" id="IPR036312">
    <property type="entry name" value="Bifun_inhib/LTP/seed_sf"/>
</dbReference>
<keyword evidence="9" id="KW-1185">Reference proteome</keyword>
<dbReference type="CDD" id="cd01960">
    <property type="entry name" value="nsLTP1"/>
    <property type="match status" value="1"/>
</dbReference>
<keyword evidence="5" id="KW-1015">Disulfide bond</keyword>
<proteinExistence type="inferred from homology"/>
<dbReference type="Pfam" id="PF00234">
    <property type="entry name" value="Tryp_alpha_amyl"/>
    <property type="match status" value="1"/>
</dbReference>
<evidence type="ECO:0000313" key="8">
    <source>
        <dbReference type="EMBL" id="KAB2600871.1"/>
    </source>
</evidence>
<evidence type="ECO:0000259" key="7">
    <source>
        <dbReference type="Pfam" id="PF00234"/>
    </source>
</evidence>
<keyword evidence="3" id="KW-0813">Transport</keyword>
<gene>
    <name evidence="8" type="ORF">D8674_001876</name>
</gene>
<dbReference type="InterPro" id="IPR000528">
    <property type="entry name" value="Plant_nsLTP"/>
</dbReference>
<feature type="domain" description="Bifunctional inhibitor/plant lipid transfer protein/seed storage helical" evidence="7">
    <location>
        <begin position="28"/>
        <end position="105"/>
    </location>
</feature>
<evidence type="ECO:0000313" key="9">
    <source>
        <dbReference type="Proteomes" id="UP000327157"/>
    </source>
</evidence>
<sequence>MKMMSALVFGLMVIVVNQASPAYGHITCRQALMDLKPCEVYVKGSGPGTPPISCCHGLKTVLTAANTSESQIKLSKCFKKAIAGMQLRLDRIMQLPHLCHVSPPVTLDPKIDSES</sequence>
<evidence type="ECO:0000256" key="4">
    <source>
        <dbReference type="ARBA" id="ARBA00023121"/>
    </source>
</evidence>
<evidence type="ECO:0000256" key="3">
    <source>
        <dbReference type="ARBA" id="ARBA00022448"/>
    </source>
</evidence>
<evidence type="ECO:0000256" key="1">
    <source>
        <dbReference type="ARBA" id="ARBA00003211"/>
    </source>
</evidence>
<comment type="function">
    <text evidence="1">Plant non-specific lipid-transfer proteins transfer phospholipids as well as galactolipids across membranes. May play a role in wax or cutin deposition in the cell walls of expanding epidermal cells and certain secretory tissues.</text>
</comment>
<protein>
    <submittedName>
        <fullName evidence="8">Non-specific lipid-transfer protein-like</fullName>
    </submittedName>
</protein>
<dbReference type="Gene3D" id="1.10.110.10">
    <property type="entry name" value="Plant lipid-transfer and hydrophobic proteins"/>
    <property type="match status" value="1"/>
</dbReference>
<dbReference type="PRINTS" id="PR00382">
    <property type="entry name" value="LIPIDTRNSFER"/>
</dbReference>
<name>A0A5N5FGK4_9ROSA</name>
<comment type="similarity">
    <text evidence="2">Belongs to the plant LTP family.</text>
</comment>
<feature type="chain" id="PRO_5024395051" evidence="6">
    <location>
        <begin position="20"/>
        <end position="115"/>
    </location>
</feature>
<evidence type="ECO:0000256" key="6">
    <source>
        <dbReference type="SAM" id="SignalP"/>
    </source>
</evidence>
<dbReference type="PANTHER" id="PTHR33076">
    <property type="entry name" value="NON-SPECIFIC LIPID-TRANSFER PROTEIN 2-RELATED"/>
    <property type="match status" value="1"/>
</dbReference>
<dbReference type="GO" id="GO:0008289">
    <property type="term" value="F:lipid binding"/>
    <property type="evidence" value="ECO:0007669"/>
    <property type="project" value="UniProtKB-KW"/>
</dbReference>
<reference evidence="8 9" key="1">
    <citation type="submission" date="2019-09" db="EMBL/GenBank/DDBJ databases">
        <authorList>
            <person name="Ou C."/>
        </authorList>
    </citation>
    <scope>NUCLEOTIDE SEQUENCE [LARGE SCALE GENOMIC DNA]</scope>
    <source>
        <strain evidence="8">S2</strain>
        <tissue evidence="8">Leaf</tissue>
    </source>
</reference>
<comment type="caution">
    <text evidence="8">The sequence shown here is derived from an EMBL/GenBank/DDBJ whole genome shotgun (WGS) entry which is preliminary data.</text>
</comment>
<reference evidence="9" key="2">
    <citation type="submission" date="2019-10" db="EMBL/GenBank/DDBJ databases">
        <title>A de novo genome assembly of a pear dwarfing rootstock.</title>
        <authorList>
            <person name="Wang F."/>
            <person name="Wang J."/>
            <person name="Li S."/>
            <person name="Zhang Y."/>
            <person name="Fang M."/>
            <person name="Ma L."/>
            <person name="Zhao Y."/>
            <person name="Jiang S."/>
        </authorList>
    </citation>
    <scope>NUCLEOTIDE SEQUENCE [LARGE SCALE GENOMIC DNA]</scope>
</reference>
<organism evidence="8 9">
    <name type="scientific">Pyrus ussuriensis x Pyrus communis</name>
    <dbReference type="NCBI Taxonomy" id="2448454"/>
    <lineage>
        <taxon>Eukaryota</taxon>
        <taxon>Viridiplantae</taxon>
        <taxon>Streptophyta</taxon>
        <taxon>Embryophyta</taxon>
        <taxon>Tracheophyta</taxon>
        <taxon>Spermatophyta</taxon>
        <taxon>Magnoliopsida</taxon>
        <taxon>eudicotyledons</taxon>
        <taxon>Gunneridae</taxon>
        <taxon>Pentapetalae</taxon>
        <taxon>rosids</taxon>
        <taxon>fabids</taxon>
        <taxon>Rosales</taxon>
        <taxon>Rosaceae</taxon>
        <taxon>Amygdaloideae</taxon>
        <taxon>Maleae</taxon>
        <taxon>Pyrus</taxon>
    </lineage>
</organism>
<evidence type="ECO:0000256" key="2">
    <source>
        <dbReference type="ARBA" id="ARBA00009748"/>
    </source>
</evidence>
<keyword evidence="6" id="KW-0732">Signal</keyword>
<dbReference type="EMBL" id="SMOL01000695">
    <property type="protein sequence ID" value="KAB2600871.1"/>
    <property type="molecule type" value="Genomic_DNA"/>
</dbReference>
<evidence type="ECO:0000256" key="5">
    <source>
        <dbReference type="ARBA" id="ARBA00023157"/>
    </source>
</evidence>
<accession>A0A5N5FGK4</accession>
<dbReference type="GO" id="GO:0006869">
    <property type="term" value="P:lipid transport"/>
    <property type="evidence" value="ECO:0007669"/>
    <property type="project" value="InterPro"/>
</dbReference>
<feature type="signal peptide" evidence="6">
    <location>
        <begin position="1"/>
        <end position="19"/>
    </location>
</feature>
<keyword evidence="4" id="KW-0446">Lipid-binding</keyword>
<dbReference type="OrthoDB" id="1876592at2759"/>
<dbReference type="InterPro" id="IPR016140">
    <property type="entry name" value="Bifunc_inhib/LTP/seed_store"/>
</dbReference>
<dbReference type="SUPFAM" id="SSF47699">
    <property type="entry name" value="Bifunctional inhibitor/lipid-transfer protein/seed storage 2S albumin"/>
    <property type="match status" value="1"/>
</dbReference>
<dbReference type="Proteomes" id="UP000327157">
    <property type="component" value="Chromosome 10"/>
</dbReference>
<reference evidence="8 9" key="3">
    <citation type="submission" date="2019-11" db="EMBL/GenBank/DDBJ databases">
        <title>A de novo genome assembly of a pear dwarfing rootstock.</title>
        <authorList>
            <person name="Wang F."/>
            <person name="Wang J."/>
            <person name="Li S."/>
            <person name="Zhang Y."/>
            <person name="Fang M."/>
            <person name="Ma L."/>
            <person name="Zhao Y."/>
            <person name="Jiang S."/>
        </authorList>
    </citation>
    <scope>NUCLEOTIDE SEQUENCE [LARGE SCALE GENOMIC DNA]</scope>
    <source>
        <strain evidence="8">S2</strain>
        <tissue evidence="8">Leaf</tissue>
    </source>
</reference>
<dbReference type="AlphaFoldDB" id="A0A5N5FGK4"/>